<dbReference type="SMART" id="SM00530">
    <property type="entry name" value="HTH_XRE"/>
    <property type="match status" value="2"/>
</dbReference>
<gene>
    <name evidence="5" type="ordered locus">Oter_1039</name>
</gene>
<dbReference type="PROSITE" id="PS50943">
    <property type="entry name" value="HTH_CROC1"/>
    <property type="match status" value="1"/>
</dbReference>
<keyword evidence="3" id="KW-0804">Transcription</keyword>
<dbReference type="GO" id="GO:0003677">
    <property type="term" value="F:DNA binding"/>
    <property type="evidence" value="ECO:0007669"/>
    <property type="project" value="UniProtKB-KW"/>
</dbReference>
<dbReference type="SUPFAM" id="SSF51306">
    <property type="entry name" value="LexA/Signal peptidase"/>
    <property type="match status" value="1"/>
</dbReference>
<dbReference type="InterPro" id="IPR036286">
    <property type="entry name" value="LexA/Signal_pep-like_sf"/>
</dbReference>
<keyword evidence="2" id="KW-0238">DNA-binding</keyword>
<dbReference type="AlphaFoldDB" id="B1ZMI2"/>
<keyword evidence="1" id="KW-0805">Transcription regulation</keyword>
<dbReference type="Gene3D" id="2.10.109.10">
    <property type="entry name" value="Umud Fragment, subunit A"/>
    <property type="match status" value="1"/>
</dbReference>
<dbReference type="InterPro" id="IPR039418">
    <property type="entry name" value="LexA-like"/>
</dbReference>
<dbReference type="CDD" id="cd06529">
    <property type="entry name" value="S24_LexA-like"/>
    <property type="match status" value="1"/>
</dbReference>
<dbReference type="InterPro" id="IPR001387">
    <property type="entry name" value="Cro/C1-type_HTH"/>
</dbReference>
<dbReference type="Gene3D" id="1.10.260.40">
    <property type="entry name" value="lambda repressor-like DNA-binding domains"/>
    <property type="match status" value="1"/>
</dbReference>
<evidence type="ECO:0000256" key="1">
    <source>
        <dbReference type="ARBA" id="ARBA00023015"/>
    </source>
</evidence>
<dbReference type="PANTHER" id="PTHR40661">
    <property type="match status" value="1"/>
</dbReference>
<feature type="domain" description="HTH cro/C1-type" evidence="4">
    <location>
        <begin position="43"/>
        <end position="86"/>
    </location>
</feature>
<evidence type="ECO:0000259" key="4">
    <source>
        <dbReference type="PROSITE" id="PS50943"/>
    </source>
</evidence>
<dbReference type="CDD" id="cd00093">
    <property type="entry name" value="HTH_XRE"/>
    <property type="match status" value="1"/>
</dbReference>
<evidence type="ECO:0000256" key="3">
    <source>
        <dbReference type="ARBA" id="ARBA00023163"/>
    </source>
</evidence>
<dbReference type="eggNOG" id="COG2932">
    <property type="taxonomic scope" value="Bacteria"/>
</dbReference>
<dbReference type="SUPFAM" id="SSF47413">
    <property type="entry name" value="lambda repressor-like DNA-binding domains"/>
    <property type="match status" value="1"/>
</dbReference>
<protein>
    <submittedName>
        <fullName evidence="5">Putative phage repressor</fullName>
    </submittedName>
</protein>
<proteinExistence type="predicted"/>
<reference evidence="5 6" key="1">
    <citation type="journal article" date="2011" name="J. Bacteriol.">
        <title>Genome sequence of the verrucomicrobium Opitutus terrae PB90-1, an abundant inhabitant of rice paddy soil ecosystems.</title>
        <authorList>
            <person name="van Passel M.W."/>
            <person name="Kant R."/>
            <person name="Palva A."/>
            <person name="Copeland A."/>
            <person name="Lucas S."/>
            <person name="Lapidus A."/>
            <person name="Glavina del Rio T."/>
            <person name="Pitluck S."/>
            <person name="Goltsman E."/>
            <person name="Clum A."/>
            <person name="Sun H."/>
            <person name="Schmutz J."/>
            <person name="Larimer F.W."/>
            <person name="Land M.L."/>
            <person name="Hauser L."/>
            <person name="Kyrpides N."/>
            <person name="Mikhailova N."/>
            <person name="Richardson P.P."/>
            <person name="Janssen P.H."/>
            <person name="de Vos W.M."/>
            <person name="Smidt H."/>
        </authorList>
    </citation>
    <scope>NUCLEOTIDE SEQUENCE [LARGE SCALE GENOMIC DNA]</scope>
    <source>
        <strain evidence="6">DSM 11246 / JCM 15787 / PB90-1</strain>
    </source>
</reference>
<dbReference type="STRING" id="452637.Oter_1039"/>
<dbReference type="HOGENOM" id="CLU_893825_0_0_0"/>
<dbReference type="EMBL" id="CP001032">
    <property type="protein sequence ID" value="ACB74327.1"/>
    <property type="molecule type" value="Genomic_DNA"/>
</dbReference>
<dbReference type="KEGG" id="ote:Oter_1039"/>
<evidence type="ECO:0000313" key="5">
    <source>
        <dbReference type="EMBL" id="ACB74327.1"/>
    </source>
</evidence>
<dbReference type="Pfam" id="PF01381">
    <property type="entry name" value="HTH_3"/>
    <property type="match status" value="1"/>
</dbReference>
<dbReference type="PANTHER" id="PTHR40661:SF3">
    <property type="entry name" value="FELS-1 PROPHAGE TRANSCRIPTIONAL REGULATOR"/>
    <property type="match status" value="1"/>
</dbReference>
<dbReference type="InterPro" id="IPR010982">
    <property type="entry name" value="Lambda_DNA-bd_dom_sf"/>
</dbReference>
<evidence type="ECO:0000313" key="6">
    <source>
        <dbReference type="Proteomes" id="UP000007013"/>
    </source>
</evidence>
<organism evidence="5 6">
    <name type="scientific">Opitutus terrae (strain DSM 11246 / JCM 15787 / PB90-1)</name>
    <dbReference type="NCBI Taxonomy" id="452637"/>
    <lineage>
        <taxon>Bacteria</taxon>
        <taxon>Pseudomonadati</taxon>
        <taxon>Verrucomicrobiota</taxon>
        <taxon>Opitutia</taxon>
        <taxon>Opitutales</taxon>
        <taxon>Opitutaceae</taxon>
        <taxon>Opitutus</taxon>
    </lineage>
</organism>
<keyword evidence="6" id="KW-1185">Reference proteome</keyword>
<dbReference type="Proteomes" id="UP000007013">
    <property type="component" value="Chromosome"/>
</dbReference>
<accession>B1ZMI2</accession>
<name>B1ZMI2_OPITP</name>
<evidence type="ECO:0000256" key="2">
    <source>
        <dbReference type="ARBA" id="ARBA00023125"/>
    </source>
</evidence>
<sequence>MSTLAYHGLSFSISTFPMNAEQRESLLKGFDARLRECIAACGSIYALAKRCEVSIPTLKRYLSGSEPSLTMLVRIAAAANVTPGWLATGQGPQLALPDAGPLPFDAAAKEIRARFIDIQEKLGSSVPKLAPKMLVSPERLRAILTGEVDATAGELVRFCSETNVSLRWILTGQGVRYLFGRPELRDTPTTRHRDPEQFALLLDELSRITDPLTNLNFRVHRVVGDAMAPRFNDGDLAIADTTASLERERVGTYLIVDRGSEFVAYAAKDTSKVVLTFENSKISPLVREWDDQPVNFTIMGRVVYRVAMQRL</sequence>